<accession>A0A8H3G9D1</accession>
<evidence type="ECO:0008006" key="4">
    <source>
        <dbReference type="Google" id="ProtNLM"/>
    </source>
</evidence>
<reference evidence="2" key="1">
    <citation type="submission" date="2021-03" db="EMBL/GenBank/DDBJ databases">
        <authorList>
            <person name="Tagirdzhanova G."/>
        </authorList>
    </citation>
    <scope>NUCLEOTIDE SEQUENCE</scope>
</reference>
<feature type="compositionally biased region" description="Polar residues" evidence="1">
    <location>
        <begin position="30"/>
        <end position="40"/>
    </location>
</feature>
<sequence>MITEAIQASAGSLQSTPITSAPTTAPSCSRQPPTGPSSSIIPAPSRLAACEEPIYKDAFLDVLNDRFFFSDTTFDLDSHNAPNICSGWMAYARKLGKDKTLLSEILLALSSVLVATDLQDPAIREDSRKRYQIAINGIRRAIQTGKSTAGGTVIDESMLMICLACAKYELLANKSLLNMGRHLGGLGALFQSRGVEGIDTFGLRELYCECRPIEISVCLTASRSSVFSLEFWKSPPWKVHYSLIAAPLQDLLDIAFAIPPLIEKWKYAKIDGLQITGLAGQRASQSSMSSKEIADLLSQLLHVYGLLQNWHEDFWNSNQQLMRVQPATWENSQFDPEETVKGKLFSTSNTFSHFPIAMASVYFDGIRIQLLKNIDEMCSESAIRIEGSDKANAVSIEAPYKEALALLHGEDLIMSITRVLGSAEYFMDRDKKLIGPTSFMFAFHVSFSALCRMSKLSARGTYRRQIRWCQLISEKYEQARLASLNSLDIGRIVTTLLEMLASDNLG</sequence>
<evidence type="ECO:0000256" key="1">
    <source>
        <dbReference type="SAM" id="MobiDB-lite"/>
    </source>
</evidence>
<dbReference type="AlphaFoldDB" id="A0A8H3G9D1"/>
<dbReference type="OrthoDB" id="4491390at2759"/>
<comment type="caution">
    <text evidence="2">The sequence shown here is derived from an EMBL/GenBank/DDBJ whole genome shotgun (WGS) entry which is preliminary data.</text>
</comment>
<keyword evidence="3" id="KW-1185">Reference proteome</keyword>
<evidence type="ECO:0000313" key="3">
    <source>
        <dbReference type="Proteomes" id="UP000664521"/>
    </source>
</evidence>
<dbReference type="PANTHER" id="PTHR38111">
    <property type="entry name" value="ZN(2)-C6 FUNGAL-TYPE DOMAIN-CONTAINING PROTEIN-RELATED"/>
    <property type="match status" value="1"/>
</dbReference>
<evidence type="ECO:0000313" key="2">
    <source>
        <dbReference type="EMBL" id="CAF9937199.1"/>
    </source>
</evidence>
<protein>
    <recommendedName>
        <fullName evidence="4">Transcription factor domain-containing protein</fullName>
    </recommendedName>
</protein>
<dbReference type="Proteomes" id="UP000664521">
    <property type="component" value="Unassembled WGS sequence"/>
</dbReference>
<proteinExistence type="predicted"/>
<feature type="compositionally biased region" description="Low complexity" evidence="1">
    <location>
        <begin position="15"/>
        <end position="29"/>
    </location>
</feature>
<name>A0A8H3G9D1_9LECA</name>
<dbReference type="InterPro" id="IPR053178">
    <property type="entry name" value="Osmoadaptation_assoc"/>
</dbReference>
<organism evidence="2 3">
    <name type="scientific">Heterodermia speciosa</name>
    <dbReference type="NCBI Taxonomy" id="116794"/>
    <lineage>
        <taxon>Eukaryota</taxon>
        <taxon>Fungi</taxon>
        <taxon>Dikarya</taxon>
        <taxon>Ascomycota</taxon>
        <taxon>Pezizomycotina</taxon>
        <taxon>Lecanoromycetes</taxon>
        <taxon>OSLEUM clade</taxon>
        <taxon>Lecanoromycetidae</taxon>
        <taxon>Caliciales</taxon>
        <taxon>Physciaceae</taxon>
        <taxon>Heterodermia</taxon>
    </lineage>
</organism>
<dbReference type="EMBL" id="CAJPDS010000099">
    <property type="protein sequence ID" value="CAF9937199.1"/>
    <property type="molecule type" value="Genomic_DNA"/>
</dbReference>
<gene>
    <name evidence="2" type="ORF">HETSPECPRED_010584</name>
</gene>
<feature type="region of interest" description="Disordered" evidence="1">
    <location>
        <begin position="8"/>
        <end position="42"/>
    </location>
</feature>